<evidence type="ECO:0000313" key="2">
    <source>
        <dbReference type="EMBL" id="VFB02931.1"/>
    </source>
</evidence>
<dbReference type="Pfam" id="PF00535">
    <property type="entry name" value="Glycos_transf_2"/>
    <property type="match status" value="1"/>
</dbReference>
<dbReference type="InterPro" id="IPR029044">
    <property type="entry name" value="Nucleotide-diphossugar_trans"/>
</dbReference>
<feature type="domain" description="Glycosyltransferase 2-like" evidence="1">
    <location>
        <begin position="4"/>
        <end position="144"/>
    </location>
</feature>
<gene>
    <name evidence="2" type="ORF">NCTC12078_00917</name>
</gene>
<protein>
    <submittedName>
        <fullName evidence="2">PGL/p-HBAD biosynthesis glycosyltransferase Rv2957/MT3031</fullName>
        <ecNumber evidence="2">2.4.1.-</ecNumber>
    </submittedName>
</protein>
<proteinExistence type="predicted"/>
<sequence>MKVSIITTCFNREKTIADAIKSVLNQDYKDIEYLVIDGASQDKSMEIIKKFQHQIDFLLSEKDTGIYNALNKGILNSKGEIVGLLHSDDLFYSHNTISQIVEVFKNTNADIVYANGMYIDNDSSNLVRRIYKAKDFKEQYLDFGWIPLHTTIFVKKSVFDSYGVYREDFKIASDYEISLRWFKNKKLKKIFHNRWVVKMRMGGKSTNIKMQKLKSAEDLQIIKEYHLKGYFTLICKVARKIPQYLLPKILDYK</sequence>
<dbReference type="PANTHER" id="PTHR22916:SF3">
    <property type="entry name" value="UDP-GLCNAC:BETAGAL BETA-1,3-N-ACETYLGLUCOSAMINYLTRANSFERASE-LIKE PROTEIN 1"/>
    <property type="match status" value="1"/>
</dbReference>
<dbReference type="Proteomes" id="UP000290013">
    <property type="component" value="Chromosome"/>
</dbReference>
<dbReference type="SUPFAM" id="SSF53448">
    <property type="entry name" value="Nucleotide-diphospho-sugar transferases"/>
    <property type="match status" value="1"/>
</dbReference>
<dbReference type="EMBL" id="LR215974">
    <property type="protein sequence ID" value="VFB02931.1"/>
    <property type="molecule type" value="Genomic_DNA"/>
</dbReference>
<dbReference type="Gene3D" id="3.90.550.10">
    <property type="entry name" value="Spore Coat Polysaccharide Biosynthesis Protein SpsA, Chain A"/>
    <property type="match status" value="1"/>
</dbReference>
<dbReference type="InterPro" id="IPR001173">
    <property type="entry name" value="Glyco_trans_2-like"/>
</dbReference>
<dbReference type="RefSeq" id="WP_130913662.1">
    <property type="nucleotide sequence ID" value="NZ_LR215974.1"/>
</dbReference>
<dbReference type="GO" id="GO:0016758">
    <property type="term" value="F:hexosyltransferase activity"/>
    <property type="evidence" value="ECO:0007669"/>
    <property type="project" value="UniProtKB-ARBA"/>
</dbReference>
<dbReference type="CDD" id="cd06433">
    <property type="entry name" value="GT_2_WfgS_like"/>
    <property type="match status" value="1"/>
</dbReference>
<keyword evidence="2" id="KW-0328">Glycosyltransferase</keyword>
<name>A0A4U8W9H5_9FLAO</name>
<organism evidence="2 3">
    <name type="scientific">Chryseobacterium taihuense</name>
    <dbReference type="NCBI Taxonomy" id="1141221"/>
    <lineage>
        <taxon>Bacteria</taxon>
        <taxon>Pseudomonadati</taxon>
        <taxon>Bacteroidota</taxon>
        <taxon>Flavobacteriia</taxon>
        <taxon>Flavobacteriales</taxon>
        <taxon>Weeksellaceae</taxon>
        <taxon>Chryseobacterium group</taxon>
        <taxon>Chryseobacterium</taxon>
    </lineage>
</organism>
<dbReference type="AlphaFoldDB" id="A0A4U8W9H5"/>
<accession>A0A4U8W9H5</accession>
<reference evidence="2 3" key="1">
    <citation type="submission" date="2019-02" db="EMBL/GenBank/DDBJ databases">
        <authorList>
            <consortium name="Pathogen Informatics"/>
        </authorList>
    </citation>
    <scope>NUCLEOTIDE SEQUENCE [LARGE SCALE GENOMIC DNA]</scope>
    <source>
        <strain evidence="2 3">3012STDY6944375</strain>
    </source>
</reference>
<evidence type="ECO:0000259" key="1">
    <source>
        <dbReference type="Pfam" id="PF00535"/>
    </source>
</evidence>
<dbReference type="PANTHER" id="PTHR22916">
    <property type="entry name" value="GLYCOSYLTRANSFERASE"/>
    <property type="match status" value="1"/>
</dbReference>
<dbReference type="KEGG" id="ctai:NCTC12078_00917"/>
<evidence type="ECO:0000313" key="3">
    <source>
        <dbReference type="Proteomes" id="UP000290013"/>
    </source>
</evidence>
<dbReference type="EC" id="2.4.1.-" evidence="2"/>
<keyword evidence="2" id="KW-0808">Transferase</keyword>